<evidence type="ECO:0000313" key="3">
    <source>
        <dbReference type="Proteomes" id="UP000297385"/>
    </source>
</evidence>
<feature type="domain" description="Replication-associated protein G2P N-terminal" evidence="1">
    <location>
        <begin position="56"/>
        <end position="237"/>
    </location>
</feature>
<comment type="caution">
    <text evidence="2">The sequence shown here is derived from an EMBL/GenBank/DDBJ whole genome shotgun (WGS) entry which is preliminary data.</text>
</comment>
<proteinExistence type="predicted"/>
<dbReference type="GO" id="GO:0006260">
    <property type="term" value="P:DNA replication"/>
    <property type="evidence" value="ECO:0007669"/>
    <property type="project" value="InterPro"/>
</dbReference>
<accession>A0A4Y8MJS3</accession>
<evidence type="ECO:0000259" key="1">
    <source>
        <dbReference type="Pfam" id="PF05144"/>
    </source>
</evidence>
<dbReference type="InterPro" id="IPR022686">
    <property type="entry name" value="G2P_N"/>
</dbReference>
<dbReference type="Pfam" id="PF05144">
    <property type="entry name" value="Phage_CRI"/>
    <property type="match status" value="1"/>
</dbReference>
<dbReference type="NCBIfam" id="TIGR01629">
    <property type="entry name" value="rep_II_X"/>
    <property type="match status" value="1"/>
</dbReference>
<sequence length="354" mass="40373">MIDLLDMTILHPHEQFGNERGKRYENSDAGPVFSRYSKKVMLQPRGAFIDVMSLHAGTAIQIRGCPLKPLQGHNSFGSNDVCLLCGTLICAVLDVLKITYTEEQRAAWFAGEFDLSEIHITQRFGLPDGMEQKQFYRHILRNTSWEFRPGCLNEGTGIRLGKHQNGPVLVMYDKAQELTDRRTRSFRHLQAVVGEADAAKVWKGLTTIASNSIRAELKVPKEHLTRNGLIRGTNWTRKTVDDVYWQEMEKLRFDSHVPLNTLRPVINRVLDRPLRHALELWASGRELRTIYPASSLARCRSRIRTMTGIDVVDDVPMETALPVASILSRENLRPEFPKWSHRYPACAFGLDVQL</sequence>
<gene>
    <name evidence="2" type="ORF">E2553_40485</name>
</gene>
<dbReference type="RefSeq" id="WP_134466204.1">
    <property type="nucleotide sequence ID" value="NZ_JBHMFL010000148.1"/>
</dbReference>
<evidence type="ECO:0000313" key="2">
    <source>
        <dbReference type="EMBL" id="TFE37682.1"/>
    </source>
</evidence>
<reference evidence="2 3" key="1">
    <citation type="submission" date="2019-03" db="EMBL/GenBank/DDBJ databases">
        <title>Complete Genome Sequence of Paraburkholderia dipogonis ICMP 19430T, a Nitrogen-fixing Symbiont of the South African Invasive Legume Dipogon lignosus in New Zealand.</title>
        <authorList>
            <person name="De Meyer S.E."/>
        </authorList>
    </citation>
    <scope>NUCLEOTIDE SEQUENCE [LARGE SCALE GENOMIC DNA]</scope>
    <source>
        <strain evidence="2 3">ICMP 19430</strain>
    </source>
</reference>
<dbReference type="InterPro" id="IPR006516">
    <property type="entry name" value="G2P"/>
</dbReference>
<name>A0A4Y8MJS3_9BURK</name>
<dbReference type="EMBL" id="SNVI01000005">
    <property type="protein sequence ID" value="TFE37682.1"/>
    <property type="molecule type" value="Genomic_DNA"/>
</dbReference>
<dbReference type="GeneID" id="97309525"/>
<protein>
    <recommendedName>
        <fullName evidence="1">Replication-associated protein G2P N-terminal domain-containing protein</fullName>
    </recommendedName>
</protein>
<organism evidence="2 3">
    <name type="scientific">Paraburkholderia dipogonis</name>
    <dbReference type="NCBI Taxonomy" id="1211383"/>
    <lineage>
        <taxon>Bacteria</taxon>
        <taxon>Pseudomonadati</taxon>
        <taxon>Pseudomonadota</taxon>
        <taxon>Betaproteobacteria</taxon>
        <taxon>Burkholderiales</taxon>
        <taxon>Burkholderiaceae</taxon>
        <taxon>Paraburkholderia</taxon>
    </lineage>
</organism>
<dbReference type="Proteomes" id="UP000297385">
    <property type="component" value="Unassembled WGS sequence"/>
</dbReference>
<dbReference type="AlphaFoldDB" id="A0A4Y8MJS3"/>